<feature type="compositionally biased region" description="Basic residues" evidence="3">
    <location>
        <begin position="168"/>
        <end position="180"/>
    </location>
</feature>
<feature type="region of interest" description="Disordered" evidence="3">
    <location>
        <begin position="360"/>
        <end position="425"/>
    </location>
</feature>
<dbReference type="OrthoDB" id="285793at2759"/>
<evidence type="ECO:0000313" key="4">
    <source>
        <dbReference type="EMBL" id="OZJ03402.1"/>
    </source>
</evidence>
<evidence type="ECO:0000256" key="1">
    <source>
        <dbReference type="ARBA" id="ARBA00004123"/>
    </source>
</evidence>
<keyword evidence="5" id="KW-1185">Reference proteome</keyword>
<feature type="compositionally biased region" description="Basic and acidic residues" evidence="3">
    <location>
        <begin position="72"/>
        <end position="88"/>
    </location>
</feature>
<comment type="caution">
    <text evidence="4">The sequence shown here is derived from an EMBL/GenBank/DDBJ whole genome shotgun (WGS) entry which is preliminary data.</text>
</comment>
<evidence type="ECO:0000256" key="3">
    <source>
        <dbReference type="SAM" id="MobiDB-lite"/>
    </source>
</evidence>
<dbReference type="PROSITE" id="PS51542">
    <property type="entry name" value="FYRN"/>
    <property type="match status" value="1"/>
</dbReference>
<accession>A0A261XYI7</accession>
<organism evidence="4 5">
    <name type="scientific">Bifiguratus adelaidae</name>
    <dbReference type="NCBI Taxonomy" id="1938954"/>
    <lineage>
        <taxon>Eukaryota</taxon>
        <taxon>Fungi</taxon>
        <taxon>Fungi incertae sedis</taxon>
        <taxon>Mucoromycota</taxon>
        <taxon>Mucoromycotina</taxon>
        <taxon>Endogonomycetes</taxon>
        <taxon>Endogonales</taxon>
        <taxon>Endogonales incertae sedis</taxon>
        <taxon>Bifiguratus</taxon>
    </lineage>
</organism>
<dbReference type="SMART" id="SM00542">
    <property type="entry name" value="FYRC"/>
    <property type="match status" value="1"/>
</dbReference>
<dbReference type="Gene3D" id="3.30.160.360">
    <property type="match status" value="1"/>
</dbReference>
<dbReference type="GO" id="GO:0005634">
    <property type="term" value="C:nucleus"/>
    <property type="evidence" value="ECO:0007669"/>
    <property type="project" value="UniProtKB-SubCell"/>
</dbReference>
<feature type="region of interest" description="Disordered" evidence="3">
    <location>
        <begin position="1"/>
        <end position="33"/>
    </location>
</feature>
<reference evidence="4 5" key="1">
    <citation type="journal article" date="2017" name="Mycologia">
        <title>Bifiguratus adelaidae, gen. et sp. nov., a new member of Mucoromycotina in endophytic and soil-dwelling habitats.</title>
        <authorList>
            <person name="Torres-Cruz T.J."/>
            <person name="Billingsley Tobias T.L."/>
            <person name="Almatruk M."/>
            <person name="Hesse C."/>
            <person name="Kuske C.R."/>
            <person name="Desiro A."/>
            <person name="Benucci G.M."/>
            <person name="Bonito G."/>
            <person name="Stajich J.E."/>
            <person name="Dunlap C."/>
            <person name="Arnold A.E."/>
            <person name="Porras-Alfaro A."/>
        </authorList>
    </citation>
    <scope>NUCLEOTIDE SEQUENCE [LARGE SCALE GENOMIC DNA]</scope>
    <source>
        <strain evidence="4 5">AZ0501</strain>
    </source>
</reference>
<dbReference type="InterPro" id="IPR003888">
    <property type="entry name" value="FYrich_N"/>
</dbReference>
<feature type="region of interest" description="Disordered" evidence="3">
    <location>
        <begin position="55"/>
        <end position="180"/>
    </location>
</feature>
<dbReference type="InterPro" id="IPR040092">
    <property type="entry name" value="TBRG1"/>
</dbReference>
<feature type="compositionally biased region" description="Polar residues" evidence="3">
    <location>
        <begin position="366"/>
        <end position="377"/>
    </location>
</feature>
<dbReference type="Proteomes" id="UP000242875">
    <property type="component" value="Unassembled WGS sequence"/>
</dbReference>
<sequence length="425" mass="47068">MNMMPMSPPKAKPPTPTKAPTPGDGEKEHGFSEEKYKQLKRKLKEMMELGLRLRNERFSDELDRYRRKITSLRKEKNMLLDKIAKLEGDDSELSDNSDSLVSDSESNASAMGGDLEGHKSAHPRSKLPRTANNGDQDSYYTASPQPNYNNVVAPPPSSTPRPREIKPKRPSKVAKPAKVRRVQPIERDEAGNPKLPVQIGILSVQNLGSIVWDRDAFHNDRYIWPVGYTVSRTYPSMVNEERNTLYTATIVDAGDGPRFVITPQDAPDQAITANTATGAWTSVVRRANEIRKRDHSNSASGPDYFGFTHPTIAKMIQDLPNADKCRNYVWQEFETMQARAAAGVFAAGRKKLENLEKRGRVDATAGSETASAVSTPVASGLADRNMMPGDEEEEFDQIEDDDVDVVDPHNVGPSEGSEDSAMQEG</sequence>
<comment type="subcellular location">
    <subcellularLocation>
        <location evidence="1">Nucleus</location>
    </subcellularLocation>
</comment>
<dbReference type="InterPro" id="IPR003889">
    <property type="entry name" value="FYrich_C"/>
</dbReference>
<feature type="compositionally biased region" description="Low complexity" evidence="3">
    <location>
        <begin position="96"/>
        <end position="110"/>
    </location>
</feature>
<dbReference type="GO" id="GO:0051726">
    <property type="term" value="P:regulation of cell cycle"/>
    <property type="evidence" value="ECO:0007669"/>
    <property type="project" value="TreeGrafter"/>
</dbReference>
<feature type="compositionally biased region" description="Basic and acidic residues" evidence="3">
    <location>
        <begin position="24"/>
        <end position="33"/>
    </location>
</feature>
<feature type="compositionally biased region" description="Pro residues" evidence="3">
    <location>
        <begin position="1"/>
        <end position="19"/>
    </location>
</feature>
<protein>
    <recommendedName>
        <fullName evidence="6">FYR N-terminal domain-containing protein</fullName>
    </recommendedName>
</protein>
<dbReference type="SMART" id="SM00541">
    <property type="entry name" value="FYRN"/>
    <property type="match status" value="1"/>
</dbReference>
<dbReference type="Pfam" id="PF05965">
    <property type="entry name" value="FYRC"/>
    <property type="match status" value="1"/>
</dbReference>
<name>A0A261XYI7_9FUNG</name>
<dbReference type="PANTHER" id="PTHR22715">
    <property type="entry name" value="TRANSFORMING GROWTH FACTOR BETA REGULATED GENE 1"/>
    <property type="match status" value="1"/>
</dbReference>
<evidence type="ECO:0000313" key="5">
    <source>
        <dbReference type="Proteomes" id="UP000242875"/>
    </source>
</evidence>
<keyword evidence="2" id="KW-0539">Nucleus</keyword>
<feature type="compositionally biased region" description="Polar residues" evidence="3">
    <location>
        <begin position="130"/>
        <end position="150"/>
    </location>
</feature>
<dbReference type="PANTHER" id="PTHR22715:SF0">
    <property type="entry name" value="TRANSFORMING GROWTH FACTOR BETA REGULATOR 1"/>
    <property type="match status" value="1"/>
</dbReference>
<dbReference type="AlphaFoldDB" id="A0A261XYI7"/>
<proteinExistence type="predicted"/>
<evidence type="ECO:0000256" key="2">
    <source>
        <dbReference type="ARBA" id="ARBA00023242"/>
    </source>
</evidence>
<dbReference type="PROSITE" id="PS51543">
    <property type="entry name" value="FYRC"/>
    <property type="match status" value="1"/>
</dbReference>
<gene>
    <name evidence="4" type="ORF">BZG36_04012</name>
</gene>
<feature type="compositionally biased region" description="Acidic residues" evidence="3">
    <location>
        <begin position="389"/>
        <end position="405"/>
    </location>
</feature>
<feature type="compositionally biased region" description="Basic and acidic residues" evidence="3">
    <location>
        <begin position="55"/>
        <end position="64"/>
    </location>
</feature>
<dbReference type="EMBL" id="MVBO01000087">
    <property type="protein sequence ID" value="OZJ03402.1"/>
    <property type="molecule type" value="Genomic_DNA"/>
</dbReference>
<evidence type="ECO:0008006" key="6">
    <source>
        <dbReference type="Google" id="ProtNLM"/>
    </source>
</evidence>
<dbReference type="Pfam" id="PF05964">
    <property type="entry name" value="FYRN"/>
    <property type="match status" value="1"/>
</dbReference>